<dbReference type="InterPro" id="IPR036188">
    <property type="entry name" value="FAD/NAD-bd_sf"/>
</dbReference>
<feature type="domain" description="FAD dependent oxidoreductase" evidence="2">
    <location>
        <begin position="20"/>
        <end position="363"/>
    </location>
</feature>
<dbReference type="GO" id="GO:0005737">
    <property type="term" value="C:cytoplasm"/>
    <property type="evidence" value="ECO:0007669"/>
    <property type="project" value="TreeGrafter"/>
</dbReference>
<accession>A0A521EYH1</accession>
<evidence type="ECO:0000313" key="4">
    <source>
        <dbReference type="Proteomes" id="UP000317593"/>
    </source>
</evidence>
<evidence type="ECO:0000313" key="3">
    <source>
        <dbReference type="EMBL" id="SMO88876.1"/>
    </source>
</evidence>
<reference evidence="3 4" key="1">
    <citation type="submission" date="2017-05" db="EMBL/GenBank/DDBJ databases">
        <authorList>
            <person name="Varghese N."/>
            <person name="Submissions S."/>
        </authorList>
    </citation>
    <scope>NUCLEOTIDE SEQUENCE [LARGE SCALE GENOMIC DNA]</scope>
    <source>
        <strain evidence="3 4">DSM 21194</strain>
    </source>
</reference>
<evidence type="ECO:0000256" key="1">
    <source>
        <dbReference type="SAM" id="Phobius"/>
    </source>
</evidence>
<name>A0A521EYH1_9BACT</name>
<keyword evidence="1" id="KW-0812">Transmembrane</keyword>
<dbReference type="SUPFAM" id="SSF51971">
    <property type="entry name" value="Nucleotide-binding domain"/>
    <property type="match status" value="1"/>
</dbReference>
<evidence type="ECO:0000259" key="2">
    <source>
        <dbReference type="Pfam" id="PF01266"/>
    </source>
</evidence>
<organism evidence="3 4">
    <name type="scientific">Fodinibius sediminis</name>
    <dbReference type="NCBI Taxonomy" id="1214077"/>
    <lineage>
        <taxon>Bacteria</taxon>
        <taxon>Pseudomonadati</taxon>
        <taxon>Balneolota</taxon>
        <taxon>Balneolia</taxon>
        <taxon>Balneolales</taxon>
        <taxon>Balneolaceae</taxon>
        <taxon>Fodinibius</taxon>
    </lineage>
</organism>
<sequence>MDAGQHYSFWERETFLAPCDLIIVGAGITGLSAGLFFKRNCPDARVMVMERGLFPTGASTRNAGFACLGSITEHLSDLEKESESHVKDRIRRRYEGLRLLKKELGEGQMGYDPCGGYELFRSTASFQKATAEMDRFNRWMEEITGQSLVYEARELEGYPMIYNRLEGALHPGRMMQALIRRAVEQDVEIKWGVRVQQIEEEGVRLDDGSLLTASRVLVAANGFSHRLLPDIGITPARGLVLVTNELKQLPWKGTFHHDRGYIYFRNIGSRLLIGGARNVAEEEEETDQFGINSRIERELIRFVSRVLRLQEGWQVEQRWSGIMGFTASKTPILRRVNSHCYVAAGLSGMGVALGMEVGRRAARMIES</sequence>
<dbReference type="Gene3D" id="3.30.9.10">
    <property type="entry name" value="D-Amino Acid Oxidase, subunit A, domain 2"/>
    <property type="match status" value="1"/>
</dbReference>
<protein>
    <recommendedName>
        <fullName evidence="2">FAD dependent oxidoreductase domain-containing protein</fullName>
    </recommendedName>
</protein>
<dbReference type="Proteomes" id="UP000317593">
    <property type="component" value="Unassembled WGS sequence"/>
</dbReference>
<dbReference type="EMBL" id="FXTH01000020">
    <property type="protein sequence ID" value="SMO88876.1"/>
    <property type="molecule type" value="Genomic_DNA"/>
</dbReference>
<gene>
    <name evidence="3" type="ORF">SAMN06265218_12036</name>
</gene>
<feature type="transmembrane region" description="Helical" evidence="1">
    <location>
        <begin position="15"/>
        <end position="37"/>
    </location>
</feature>
<keyword evidence="1" id="KW-0472">Membrane</keyword>
<keyword evidence="1" id="KW-1133">Transmembrane helix</keyword>
<dbReference type="Gene3D" id="3.50.50.60">
    <property type="entry name" value="FAD/NAD(P)-binding domain"/>
    <property type="match status" value="1"/>
</dbReference>
<dbReference type="PANTHER" id="PTHR13847:SF281">
    <property type="entry name" value="FAD DEPENDENT OXIDOREDUCTASE DOMAIN-CONTAINING PROTEIN"/>
    <property type="match status" value="1"/>
</dbReference>
<dbReference type="RefSeq" id="WP_142715796.1">
    <property type="nucleotide sequence ID" value="NZ_FXTH01000020.1"/>
</dbReference>
<dbReference type="AlphaFoldDB" id="A0A521EYH1"/>
<keyword evidence="4" id="KW-1185">Reference proteome</keyword>
<proteinExistence type="predicted"/>
<dbReference type="OrthoDB" id="1491488at2"/>
<dbReference type="PANTHER" id="PTHR13847">
    <property type="entry name" value="SARCOSINE DEHYDROGENASE-RELATED"/>
    <property type="match status" value="1"/>
</dbReference>
<dbReference type="InterPro" id="IPR006076">
    <property type="entry name" value="FAD-dep_OxRdtase"/>
</dbReference>
<dbReference type="Pfam" id="PF01266">
    <property type="entry name" value="DAO"/>
    <property type="match status" value="1"/>
</dbReference>